<dbReference type="SUPFAM" id="SSF55298">
    <property type="entry name" value="YjgF-like"/>
    <property type="match status" value="1"/>
</dbReference>
<dbReference type="AlphaFoldDB" id="A0A1Q9QYH9"/>
<dbReference type="InterPro" id="IPR006175">
    <property type="entry name" value="YjgF/YER057c/UK114"/>
</dbReference>
<dbReference type="PANTHER" id="PTHR43857">
    <property type="entry name" value="BLR7761 PROTEIN"/>
    <property type="match status" value="1"/>
</dbReference>
<protein>
    <recommendedName>
        <fullName evidence="3">RidA family protein</fullName>
    </recommendedName>
</protein>
<dbReference type="Gene3D" id="3.30.1330.40">
    <property type="entry name" value="RutC-like"/>
    <property type="match status" value="1"/>
</dbReference>
<name>A0A1Q9QYH9_PSEPU</name>
<evidence type="ECO:0000313" key="1">
    <source>
        <dbReference type="EMBL" id="OLS60167.1"/>
    </source>
</evidence>
<dbReference type="InterPro" id="IPR035959">
    <property type="entry name" value="RutC-like_sf"/>
</dbReference>
<proteinExistence type="predicted"/>
<evidence type="ECO:0000313" key="2">
    <source>
        <dbReference type="Proteomes" id="UP000186736"/>
    </source>
</evidence>
<dbReference type="CDD" id="cd06154">
    <property type="entry name" value="YjgF_YER057c_UK114_like_6"/>
    <property type="match status" value="1"/>
</dbReference>
<dbReference type="Proteomes" id="UP000186736">
    <property type="component" value="Unassembled WGS sequence"/>
</dbReference>
<accession>A0A1Q9QYH9</accession>
<organism evidence="1 2">
    <name type="scientific">Pseudomonas putida</name>
    <name type="common">Arthrobacter siderocapsulatus</name>
    <dbReference type="NCBI Taxonomy" id="303"/>
    <lineage>
        <taxon>Bacteria</taxon>
        <taxon>Pseudomonadati</taxon>
        <taxon>Pseudomonadota</taxon>
        <taxon>Gammaproteobacteria</taxon>
        <taxon>Pseudomonadales</taxon>
        <taxon>Pseudomonadaceae</taxon>
        <taxon>Pseudomonas</taxon>
    </lineage>
</organism>
<reference evidence="1 2" key="1">
    <citation type="submission" date="2016-10" db="EMBL/GenBank/DDBJ databases">
        <title>Genome Sequence of Pseudomonas putida GM4FR.</title>
        <authorList>
            <person name="Poehlein A."/>
            <person name="Wemheuer F."/>
            <person name="Hollensteiner J."/>
            <person name="Wemheuer B."/>
        </authorList>
    </citation>
    <scope>NUCLEOTIDE SEQUENCE [LARGE SCALE GENOMIC DNA]</scope>
    <source>
        <strain evidence="1 2">GM4FR</strain>
    </source>
</reference>
<dbReference type="Pfam" id="PF01042">
    <property type="entry name" value="Ribonuc_L-PSP"/>
    <property type="match status" value="1"/>
</dbReference>
<evidence type="ECO:0008006" key="3">
    <source>
        <dbReference type="Google" id="ProtNLM"/>
    </source>
</evidence>
<dbReference type="EMBL" id="MKZO01000050">
    <property type="protein sequence ID" value="OLS60167.1"/>
    <property type="molecule type" value="Genomic_DNA"/>
</dbReference>
<dbReference type="RefSeq" id="WP_075805689.1">
    <property type="nucleotide sequence ID" value="NZ_MKZO01000050.1"/>
</dbReference>
<gene>
    <name evidence="1" type="ORF">PSEMO_49780</name>
</gene>
<sequence>MTQITKVKSGSIFEEKASYSRLVAVDNWIYVSNTAGRNPDTKLIPEDVIEQAEQVFNNIERALAAVDATLADVVCSRVFIQDPADVAKVMDFIGTKFRGIDPACTATCPPLGSTVYKVELEVTAYRGASKAEVVHINLGQ</sequence>
<dbReference type="PANTHER" id="PTHR43857:SF1">
    <property type="entry name" value="YJGH FAMILY PROTEIN"/>
    <property type="match status" value="1"/>
</dbReference>
<comment type="caution">
    <text evidence="1">The sequence shown here is derived from an EMBL/GenBank/DDBJ whole genome shotgun (WGS) entry which is preliminary data.</text>
</comment>
<dbReference type="OrthoDB" id="9799840at2"/>